<keyword evidence="1 2" id="KW-0732">Signal</keyword>
<dbReference type="InterPro" id="IPR000914">
    <property type="entry name" value="SBP_5_dom"/>
</dbReference>
<name>A0ABY4CJU3_9BACL</name>
<dbReference type="Proteomes" id="UP000830167">
    <property type="component" value="Chromosome"/>
</dbReference>
<dbReference type="InterPro" id="IPR039424">
    <property type="entry name" value="SBP_5"/>
</dbReference>
<dbReference type="Gene3D" id="3.10.105.10">
    <property type="entry name" value="Dipeptide-binding Protein, Domain 3"/>
    <property type="match status" value="1"/>
</dbReference>
<dbReference type="SUPFAM" id="SSF53850">
    <property type="entry name" value="Periplasmic binding protein-like II"/>
    <property type="match status" value="1"/>
</dbReference>
<organism evidence="4 5">
    <name type="scientific">Fodinisporobacter ferrooxydans</name>
    <dbReference type="NCBI Taxonomy" id="2901836"/>
    <lineage>
        <taxon>Bacteria</taxon>
        <taxon>Bacillati</taxon>
        <taxon>Bacillota</taxon>
        <taxon>Bacilli</taxon>
        <taxon>Bacillales</taxon>
        <taxon>Alicyclobacillaceae</taxon>
        <taxon>Fodinisporobacter</taxon>
    </lineage>
</organism>
<evidence type="ECO:0000313" key="5">
    <source>
        <dbReference type="Proteomes" id="UP000830167"/>
    </source>
</evidence>
<feature type="signal peptide" evidence="2">
    <location>
        <begin position="1"/>
        <end position="23"/>
    </location>
</feature>
<evidence type="ECO:0000256" key="1">
    <source>
        <dbReference type="ARBA" id="ARBA00022729"/>
    </source>
</evidence>
<sequence>MLKKIGKRSVAAVVLGTVLVATGCGSNSVQTSSSSSASNGNKVLNIGIQADPPSLDPMTSSALVDRMVQNSIYDKLFDLDKDGKIVPMLATSYETTDGKIYIIKLRTGIKFQDGTDFNADAVKFNLERDMSKGSKRTGELAMVQSVSVVDPSTVRIVLKKPFAPFISILADRSGMMASPAAVKKYGSDYQNHPVGTGPFVFVEHLKGDHVTLKRNDTYWNGKPKLSEVVFKVFADGSAAVQNLKSGMLDIVGPNVIPVREIPTIKSDPNLSLVADAGMAFQGFYMNETIAPFNNQYLREAVDHAIDRNTIVKVLFNGYGAPAYSPFGPGDLAYGSSDKAPAPNDGEIKDLLAKGGKPNGFSFTLEIPTTTIGEQFGTVIQGMLKKYGINMKLEKTEFGTLISNGNDGKFQALQLGWSGRPDPDQNIYDFVVTGQPENNARISDPKLDKLLNQARVELDNGKRKQLYDQAMVELHNNAGYTYIYHEYNIFGISKKINGFTYVPDGIVRTAAIGKN</sequence>
<dbReference type="InterPro" id="IPR030678">
    <property type="entry name" value="Peptide/Ni-bd"/>
</dbReference>
<accession>A0ABY4CJU3</accession>
<dbReference type="EMBL" id="CP089291">
    <property type="protein sequence ID" value="UOF90725.1"/>
    <property type="molecule type" value="Genomic_DNA"/>
</dbReference>
<evidence type="ECO:0000256" key="2">
    <source>
        <dbReference type="SAM" id="SignalP"/>
    </source>
</evidence>
<evidence type="ECO:0000313" key="4">
    <source>
        <dbReference type="EMBL" id="UOF90725.1"/>
    </source>
</evidence>
<evidence type="ECO:0000259" key="3">
    <source>
        <dbReference type="Pfam" id="PF00496"/>
    </source>
</evidence>
<dbReference type="PIRSF" id="PIRSF002741">
    <property type="entry name" value="MppA"/>
    <property type="match status" value="1"/>
</dbReference>
<dbReference type="Gene3D" id="3.40.190.10">
    <property type="entry name" value="Periplasmic binding protein-like II"/>
    <property type="match status" value="1"/>
</dbReference>
<feature type="chain" id="PRO_5045660949" evidence="2">
    <location>
        <begin position="24"/>
        <end position="514"/>
    </location>
</feature>
<dbReference type="RefSeq" id="WP_347437425.1">
    <property type="nucleotide sequence ID" value="NZ_CP089291.1"/>
</dbReference>
<gene>
    <name evidence="4" type="ORF">LSG31_00130</name>
</gene>
<dbReference type="PROSITE" id="PS51257">
    <property type="entry name" value="PROKAR_LIPOPROTEIN"/>
    <property type="match status" value="1"/>
</dbReference>
<proteinExistence type="predicted"/>
<dbReference type="PANTHER" id="PTHR30290">
    <property type="entry name" value="PERIPLASMIC BINDING COMPONENT OF ABC TRANSPORTER"/>
    <property type="match status" value="1"/>
</dbReference>
<feature type="domain" description="Solute-binding protein family 5" evidence="3">
    <location>
        <begin position="84"/>
        <end position="434"/>
    </location>
</feature>
<dbReference type="Gene3D" id="3.90.76.10">
    <property type="entry name" value="Dipeptide-binding Protein, Domain 1"/>
    <property type="match status" value="1"/>
</dbReference>
<keyword evidence="5" id="KW-1185">Reference proteome</keyword>
<protein>
    <submittedName>
        <fullName evidence="4">ABC transporter substrate-binding protein</fullName>
    </submittedName>
</protein>
<reference evidence="4" key="1">
    <citation type="submission" date="2021-12" db="EMBL/GenBank/DDBJ databases">
        <title>Alicyclobacillaceae gen. nov., sp. nov., isolated from chalcocite enrichment system.</title>
        <authorList>
            <person name="Jiang Z."/>
        </authorList>
    </citation>
    <scope>NUCLEOTIDE SEQUENCE</scope>
    <source>
        <strain evidence="4">MYW30-H2</strain>
    </source>
</reference>
<dbReference type="PANTHER" id="PTHR30290:SF38">
    <property type="entry name" value="D,D-DIPEPTIDE-BINDING PERIPLASMIC PROTEIN DDPA-RELATED"/>
    <property type="match status" value="1"/>
</dbReference>
<dbReference type="Pfam" id="PF00496">
    <property type="entry name" value="SBP_bac_5"/>
    <property type="match status" value="1"/>
</dbReference>